<feature type="domain" description="Gcp-like" evidence="1">
    <location>
        <begin position="31"/>
        <end position="139"/>
    </location>
</feature>
<dbReference type="InterPro" id="IPR043129">
    <property type="entry name" value="ATPase_NBD"/>
</dbReference>
<protein>
    <submittedName>
        <fullName evidence="2">Unannotated protein</fullName>
    </submittedName>
</protein>
<organism evidence="2">
    <name type="scientific">freshwater metagenome</name>
    <dbReference type="NCBI Taxonomy" id="449393"/>
    <lineage>
        <taxon>unclassified sequences</taxon>
        <taxon>metagenomes</taxon>
        <taxon>ecological metagenomes</taxon>
    </lineage>
</organism>
<dbReference type="Pfam" id="PF00814">
    <property type="entry name" value="TsaD"/>
    <property type="match status" value="1"/>
</dbReference>
<proteinExistence type="predicted"/>
<dbReference type="SUPFAM" id="SSF53067">
    <property type="entry name" value="Actin-like ATPase domain"/>
    <property type="match status" value="2"/>
</dbReference>
<evidence type="ECO:0000259" key="1">
    <source>
        <dbReference type="Pfam" id="PF00814"/>
    </source>
</evidence>
<dbReference type="PANTHER" id="PTHR11735">
    <property type="entry name" value="TRNA N6-ADENOSINE THREONYLCARBAMOYLTRANSFERASE"/>
    <property type="match status" value="1"/>
</dbReference>
<dbReference type="GO" id="GO:0002949">
    <property type="term" value="P:tRNA threonylcarbamoyladenosine modification"/>
    <property type="evidence" value="ECO:0007669"/>
    <property type="project" value="InterPro"/>
</dbReference>
<dbReference type="CDD" id="cd24032">
    <property type="entry name" value="ASKHA_NBD_TsaB"/>
    <property type="match status" value="1"/>
</dbReference>
<accession>A0A6J7BQS0</accession>
<sequence>MLLLAFDTSSAAVTAAVHDGVSVIASAAEFGSQSHGELLAPTIAAVLSRAGVGPSAITHLAVGVGPGPFTGLRVGVVTARVMAEALAIPLIGVCSLDAIALQAVSESAVDGPFCVATDARRKEVYVASYDARGVRLDDPAVLRPADVELHVRQSPAVGAGAWLYPDEFIDPREPRLVSGAWLAAFAVAAIASGESLLDSTPLYLRRPDAVASLTRKKVTRP</sequence>
<dbReference type="NCBIfam" id="TIGR03725">
    <property type="entry name" value="T6A_YeaZ"/>
    <property type="match status" value="1"/>
</dbReference>
<gene>
    <name evidence="2" type="ORF">UFOPK3268_00521</name>
</gene>
<reference evidence="2" key="1">
    <citation type="submission" date="2020-05" db="EMBL/GenBank/DDBJ databases">
        <authorList>
            <person name="Chiriac C."/>
            <person name="Salcher M."/>
            <person name="Ghai R."/>
            <person name="Kavagutti S V."/>
        </authorList>
    </citation>
    <scope>NUCLEOTIDE SEQUENCE</scope>
</reference>
<dbReference type="InterPro" id="IPR022496">
    <property type="entry name" value="T6A_TsaB"/>
</dbReference>
<dbReference type="InterPro" id="IPR000905">
    <property type="entry name" value="Gcp-like_dom"/>
</dbReference>
<name>A0A6J7BQS0_9ZZZZ</name>
<evidence type="ECO:0000313" key="2">
    <source>
        <dbReference type="EMBL" id="CAB4847932.1"/>
    </source>
</evidence>
<dbReference type="AlphaFoldDB" id="A0A6J7BQS0"/>
<dbReference type="Gene3D" id="3.30.420.40">
    <property type="match status" value="2"/>
</dbReference>
<dbReference type="PANTHER" id="PTHR11735:SF11">
    <property type="entry name" value="TRNA THREONYLCARBAMOYLADENOSINE BIOSYNTHESIS PROTEIN TSAB"/>
    <property type="match status" value="1"/>
</dbReference>
<dbReference type="GO" id="GO:0005829">
    <property type="term" value="C:cytosol"/>
    <property type="evidence" value="ECO:0007669"/>
    <property type="project" value="TreeGrafter"/>
</dbReference>
<dbReference type="EMBL" id="CAFBIZ010000047">
    <property type="protein sequence ID" value="CAB4847932.1"/>
    <property type="molecule type" value="Genomic_DNA"/>
</dbReference>